<organism evidence="2">
    <name type="scientific">marine sediment metagenome</name>
    <dbReference type="NCBI Taxonomy" id="412755"/>
    <lineage>
        <taxon>unclassified sequences</taxon>
        <taxon>metagenomes</taxon>
        <taxon>ecological metagenomes</taxon>
    </lineage>
</organism>
<gene>
    <name evidence="2" type="ORF">LCGC14_0316940</name>
</gene>
<evidence type="ECO:0000256" key="1">
    <source>
        <dbReference type="SAM" id="MobiDB-lite"/>
    </source>
</evidence>
<accession>A0A0F9U3A5</accession>
<comment type="caution">
    <text evidence="2">The sequence shown here is derived from an EMBL/GenBank/DDBJ whole genome shotgun (WGS) entry which is preliminary data.</text>
</comment>
<dbReference type="EMBL" id="LAZR01000211">
    <property type="protein sequence ID" value="KKN81782.1"/>
    <property type="molecule type" value="Genomic_DNA"/>
</dbReference>
<protein>
    <submittedName>
        <fullName evidence="2">Uncharacterized protein</fullName>
    </submittedName>
</protein>
<dbReference type="AlphaFoldDB" id="A0A0F9U3A5"/>
<feature type="region of interest" description="Disordered" evidence="1">
    <location>
        <begin position="1"/>
        <end position="26"/>
    </location>
</feature>
<reference evidence="2" key="1">
    <citation type="journal article" date="2015" name="Nature">
        <title>Complex archaea that bridge the gap between prokaryotes and eukaryotes.</title>
        <authorList>
            <person name="Spang A."/>
            <person name="Saw J.H."/>
            <person name="Jorgensen S.L."/>
            <person name="Zaremba-Niedzwiedzka K."/>
            <person name="Martijn J."/>
            <person name="Lind A.E."/>
            <person name="van Eijk R."/>
            <person name="Schleper C."/>
            <person name="Guy L."/>
            <person name="Ettema T.J."/>
        </authorList>
    </citation>
    <scope>NUCLEOTIDE SEQUENCE</scope>
</reference>
<name>A0A0F9U3A5_9ZZZZ</name>
<sequence length="94" mass="10483">MVYQGRRAGPGAFNNSPANTACPGSGGQSLTEFLYPMGKSIRRRRHLICDHAHVSCKVERCLHQTDHDWVVLKGIQNCSNPQCWGVKVKCTEDK</sequence>
<evidence type="ECO:0000313" key="2">
    <source>
        <dbReference type="EMBL" id="KKN81782.1"/>
    </source>
</evidence>
<proteinExistence type="predicted"/>